<evidence type="ECO:0000313" key="2">
    <source>
        <dbReference type="Proteomes" id="UP000503349"/>
    </source>
</evidence>
<protein>
    <submittedName>
        <fullName evidence="1">Uncharacterized protein</fullName>
    </submittedName>
</protein>
<accession>A0A6G1PJC6</accession>
<reference evidence="1 2" key="1">
    <citation type="submission" date="2019-02" db="EMBL/GenBank/DDBJ databases">
        <title>Opniocepnalus argus genome.</title>
        <authorList>
            <person name="Zhou C."/>
            <person name="Xiao S."/>
        </authorList>
    </citation>
    <scope>NUCLEOTIDE SEQUENCE [LARGE SCALE GENOMIC DNA]</scope>
    <source>
        <strain evidence="1">OARG1902GOOAL</strain>
        <tissue evidence="1">Muscle</tissue>
    </source>
</reference>
<evidence type="ECO:0000313" key="1">
    <source>
        <dbReference type="EMBL" id="KAF3690352.1"/>
    </source>
</evidence>
<dbReference type="AlphaFoldDB" id="A0A6G1PJC6"/>
<reference evidence="2" key="2">
    <citation type="submission" date="2019-02" db="EMBL/GenBank/DDBJ databases">
        <title>Opniocepnalus argus Var Kimnra genome.</title>
        <authorList>
            <person name="Zhou C."/>
            <person name="Xiao S."/>
        </authorList>
    </citation>
    <scope>NUCLEOTIDE SEQUENCE [LARGE SCALE GENOMIC DNA]</scope>
</reference>
<proteinExistence type="predicted"/>
<dbReference type="EMBL" id="CM015716">
    <property type="protein sequence ID" value="KAF3690352.1"/>
    <property type="molecule type" value="Genomic_DNA"/>
</dbReference>
<keyword evidence="2" id="KW-1185">Reference proteome</keyword>
<organism evidence="1 2">
    <name type="scientific">Channa argus</name>
    <name type="common">Northern snakehead</name>
    <name type="synonym">Ophicephalus argus</name>
    <dbReference type="NCBI Taxonomy" id="215402"/>
    <lineage>
        <taxon>Eukaryota</taxon>
        <taxon>Metazoa</taxon>
        <taxon>Chordata</taxon>
        <taxon>Craniata</taxon>
        <taxon>Vertebrata</taxon>
        <taxon>Euteleostomi</taxon>
        <taxon>Actinopterygii</taxon>
        <taxon>Neopterygii</taxon>
        <taxon>Teleostei</taxon>
        <taxon>Neoteleostei</taxon>
        <taxon>Acanthomorphata</taxon>
        <taxon>Anabantaria</taxon>
        <taxon>Anabantiformes</taxon>
        <taxon>Channoidei</taxon>
        <taxon>Channidae</taxon>
        <taxon>Channa</taxon>
    </lineage>
</organism>
<gene>
    <name evidence="1" type="ORF">EXN66_Car006024</name>
</gene>
<sequence length="49" mass="5756">MGETCIYSKVLILCFSFGRIVAMQRYRTHPEDRLRNCNENSCDGTQERL</sequence>
<name>A0A6G1PJC6_CHAAH</name>
<dbReference type="Proteomes" id="UP000503349">
    <property type="component" value="Chromosome 5"/>
</dbReference>